<comment type="caution">
    <text evidence="4">The sequence shown here is derived from an EMBL/GenBank/DDBJ whole genome shotgun (WGS) entry which is preliminary data.</text>
</comment>
<dbReference type="Gene3D" id="3.90.1480.10">
    <property type="entry name" value="Alpha-2,3-sialyltransferase"/>
    <property type="match status" value="1"/>
</dbReference>
<keyword evidence="5" id="KW-1185">Reference proteome</keyword>
<keyword evidence="2" id="KW-0175">Coiled coil</keyword>
<dbReference type="Gene3D" id="1.25.40.10">
    <property type="entry name" value="Tetratricopeptide repeat domain"/>
    <property type="match status" value="1"/>
</dbReference>
<feature type="repeat" description="TPR" evidence="1">
    <location>
        <begin position="792"/>
        <end position="825"/>
    </location>
</feature>
<dbReference type="EMBL" id="JACHHU010000035">
    <property type="protein sequence ID" value="MBB6544701.1"/>
    <property type="molecule type" value="Genomic_DNA"/>
</dbReference>
<protein>
    <recommendedName>
        <fullName evidence="3">6-hydroxymethylpterin diphosphokinase MptE-like domain-containing protein</fullName>
    </recommendedName>
</protein>
<feature type="coiled-coil region" evidence="2">
    <location>
        <begin position="665"/>
        <end position="692"/>
    </location>
</feature>
<sequence length="836" mass="95727">MSERQAQFEQYQISKFDDPYLYSVNRNVFEKNSAKIIFDNFYENRLWDEDYFYIILGCDSGLLTNYILEHGLAKGSRYLFIDSEHVLENLKAQLSFTQWSDNIAFASLATWEVESEKLSLQAYMYTDKVRYVKSIAANDGYDNYYYQANTEIALKLETQQHYTMVSLYRAPFVIKQIINLADNINPMAALKNKFGGMDCIILGGGPSLDEVIDKLNSLENKVVIIAVSRIAKRLLSEKICPHFVISVDPHEVSFDVSKEMLEMADDAIFLHSTYVVPVLLGQWRGVAFHDGLRVPWPSELSKDNVNLAGPTVTNSAISAAIDFGFKRIFLSGVDLCYSSEGNTHAKGSNEANVGPVLGKREQWIRTYSGKMAETMLTFIQATKTIAEQADFAIKEGAQLYNLSPNAAKIDNILLANFDDVDFAKEDLVTPIINKIKHKYSKVNTQQFTDVSDDIDRLVDELDEIKKVVEQAITDNHNLYKTYDSELENAKIKERIDQAEELLSTTYEKTATFLKKYGIHRFIQIARTDGDSEWTDEDMEEVGRKYYQCFIDNINELKPLLAAAKKKLNLRLQETIVQQDYHDIFEQWRSEKHFGRAYGWKLKNPAIYQELNDLDKNELDSQIAEYFAILENTDTYHLQRTKAQSSLSGVNRKAVYMFEAKNADGLTSLTTNLEKLKKNQKQTKNIVKDNENLDQLIILCSAYSALLQGNNRQALQQFYQLDDHHLSEDELIQISVLEIDLNHYQQAEKSLKKLSELTPAYQPQYATILKLNNKVTEAENVYLSYLAQQSHDIKAWLALANLYLENNALAPAKEAFDKVRTLDPNNIEAKQFFDSIS</sequence>
<feature type="domain" description="6-hydroxymethylpterin diphosphokinase MptE-like" evidence="3">
    <location>
        <begin position="176"/>
        <end position="339"/>
    </location>
</feature>
<gene>
    <name evidence="4" type="ORF">HNQ55_003234</name>
</gene>
<feature type="coiled-coil region" evidence="2">
    <location>
        <begin position="454"/>
        <end position="508"/>
    </location>
</feature>
<evidence type="ECO:0000313" key="4">
    <source>
        <dbReference type="EMBL" id="MBB6544701.1"/>
    </source>
</evidence>
<dbReference type="RefSeq" id="WP_184426069.1">
    <property type="nucleotide sequence ID" value="NZ_AP027362.1"/>
</dbReference>
<dbReference type="SUPFAM" id="SSF48452">
    <property type="entry name" value="TPR-like"/>
    <property type="match status" value="1"/>
</dbReference>
<dbReference type="SMART" id="SM00028">
    <property type="entry name" value="TPR"/>
    <property type="match status" value="2"/>
</dbReference>
<reference evidence="4 5" key="1">
    <citation type="submission" date="2020-08" db="EMBL/GenBank/DDBJ databases">
        <title>Genomic Encyclopedia of Type Strains, Phase IV (KMG-IV): sequencing the most valuable type-strain genomes for metagenomic binning, comparative biology and taxonomic classification.</title>
        <authorList>
            <person name="Goeker M."/>
        </authorList>
    </citation>
    <scope>NUCLEOTIDE SEQUENCE [LARGE SCALE GENOMIC DNA]</scope>
    <source>
        <strain evidence="4 5">DSM 26287</strain>
    </source>
</reference>
<evidence type="ECO:0000256" key="2">
    <source>
        <dbReference type="SAM" id="Coils"/>
    </source>
</evidence>
<evidence type="ECO:0000313" key="5">
    <source>
        <dbReference type="Proteomes" id="UP000537141"/>
    </source>
</evidence>
<keyword evidence="1" id="KW-0802">TPR repeat</keyword>
<evidence type="ECO:0000256" key="1">
    <source>
        <dbReference type="PROSITE-ProRule" id="PRU00339"/>
    </source>
</evidence>
<dbReference type="PROSITE" id="PS50005">
    <property type="entry name" value="TPR"/>
    <property type="match status" value="1"/>
</dbReference>
<proteinExistence type="predicted"/>
<dbReference type="InterPro" id="IPR011990">
    <property type="entry name" value="TPR-like_helical_dom_sf"/>
</dbReference>
<dbReference type="Proteomes" id="UP000537141">
    <property type="component" value="Unassembled WGS sequence"/>
</dbReference>
<dbReference type="AlphaFoldDB" id="A0A7X0NJZ5"/>
<organism evidence="4 5">
    <name type="scientific">Thalassotalea piscium</name>
    <dbReference type="NCBI Taxonomy" id="1230533"/>
    <lineage>
        <taxon>Bacteria</taxon>
        <taxon>Pseudomonadati</taxon>
        <taxon>Pseudomonadota</taxon>
        <taxon>Gammaproteobacteria</taxon>
        <taxon>Alteromonadales</taxon>
        <taxon>Colwelliaceae</taxon>
        <taxon>Thalassotalea</taxon>
    </lineage>
</organism>
<dbReference type="PANTHER" id="PTHR41786:SF1">
    <property type="entry name" value="6-HYDROXYMETHYLPTERIN DIPHOSPHOKINASE MPTE-LIKE DOMAIN-CONTAINING PROTEIN"/>
    <property type="match status" value="1"/>
</dbReference>
<dbReference type="InterPro" id="IPR019734">
    <property type="entry name" value="TPR_rpt"/>
</dbReference>
<evidence type="ECO:0000259" key="3">
    <source>
        <dbReference type="Pfam" id="PF01973"/>
    </source>
</evidence>
<dbReference type="Pfam" id="PF01973">
    <property type="entry name" value="MptE-like"/>
    <property type="match status" value="1"/>
</dbReference>
<accession>A0A7X0NJZ5</accession>
<dbReference type="InterPro" id="IPR002826">
    <property type="entry name" value="MptE-like"/>
</dbReference>
<name>A0A7X0NJZ5_9GAMM</name>
<dbReference type="PANTHER" id="PTHR41786">
    <property type="entry name" value="MOTILITY ACCESSORY FACTOR MAF"/>
    <property type="match status" value="1"/>
</dbReference>